<name>A0A2H1KZ65_BREAU</name>
<evidence type="ECO:0000313" key="1">
    <source>
        <dbReference type="EMBL" id="SMY05075.1"/>
    </source>
</evidence>
<dbReference type="Proteomes" id="UP000234300">
    <property type="component" value="Unassembled WGS sequence"/>
</dbReference>
<accession>A0A2H1KZ65</accession>
<proteinExistence type="predicted"/>
<protein>
    <recommendedName>
        <fullName evidence="3">HNH endonuclease</fullName>
    </recommendedName>
</protein>
<dbReference type="AlphaFoldDB" id="A0A2H1KZ65"/>
<evidence type="ECO:0008006" key="3">
    <source>
        <dbReference type="Google" id="ProtNLM"/>
    </source>
</evidence>
<reference evidence="1 2" key="1">
    <citation type="submission" date="2017-03" db="EMBL/GenBank/DDBJ databases">
        <authorList>
            <person name="Afonso C.L."/>
            <person name="Miller P.J."/>
            <person name="Scott M.A."/>
            <person name="Spackman E."/>
            <person name="Goraichik I."/>
            <person name="Dimitrov K.M."/>
            <person name="Suarez D.L."/>
            <person name="Swayne D.E."/>
        </authorList>
    </citation>
    <scope>NUCLEOTIDE SEQUENCE [LARGE SCALE GENOMIC DNA]</scope>
    <source>
        <strain evidence="2">8(6)</strain>
    </source>
</reference>
<dbReference type="RefSeq" id="WP_101557679.1">
    <property type="nucleotide sequence ID" value="NZ_FXZI01000027.1"/>
</dbReference>
<dbReference type="SUPFAM" id="SSF54060">
    <property type="entry name" value="His-Me finger endonucleases"/>
    <property type="match status" value="1"/>
</dbReference>
<dbReference type="EMBL" id="FXZI01000027">
    <property type="protein sequence ID" value="SMY05075.1"/>
    <property type="molecule type" value="Genomic_DNA"/>
</dbReference>
<dbReference type="InterPro" id="IPR044925">
    <property type="entry name" value="His-Me_finger_sf"/>
</dbReference>
<evidence type="ECO:0000313" key="2">
    <source>
        <dbReference type="Proteomes" id="UP000234300"/>
    </source>
</evidence>
<sequence>MVIHDDPRFWSHVVKGDEPGDCWIWTGAISDDGYGRYWTTAGGRQKVLRPHRYAYQLITGLEPQRHILHECDFPLCVHADGDVEISHLRDGTNAENVADRARRNRSGNQHTSTSIVGAPRRARYELMTEIRDWVKTHGYDRERIAAMIAGYDPDAPMLF</sequence>
<organism evidence="1 2">
    <name type="scientific">Brevibacterium aurantiacum</name>
    <dbReference type="NCBI Taxonomy" id="273384"/>
    <lineage>
        <taxon>Bacteria</taxon>
        <taxon>Bacillati</taxon>
        <taxon>Actinomycetota</taxon>
        <taxon>Actinomycetes</taxon>
        <taxon>Micrococcales</taxon>
        <taxon>Brevibacteriaceae</taxon>
        <taxon>Brevibacterium</taxon>
    </lineage>
</organism>
<gene>
    <name evidence="1" type="ORF">BAURA86_03933</name>
</gene>